<feature type="transmembrane region" description="Helical" evidence="6">
    <location>
        <begin position="264"/>
        <end position="280"/>
    </location>
</feature>
<proteinExistence type="inferred from homology"/>
<dbReference type="PROSITE" id="PS50928">
    <property type="entry name" value="ABC_TM1"/>
    <property type="match status" value="1"/>
</dbReference>
<evidence type="ECO:0000256" key="2">
    <source>
        <dbReference type="ARBA" id="ARBA00022448"/>
    </source>
</evidence>
<evidence type="ECO:0000313" key="8">
    <source>
        <dbReference type="EMBL" id="SDL74459.1"/>
    </source>
</evidence>
<feature type="transmembrane region" description="Helical" evidence="6">
    <location>
        <begin position="148"/>
        <end position="172"/>
    </location>
</feature>
<dbReference type="PRINTS" id="PR00173">
    <property type="entry name" value="EDTRNSPORT"/>
</dbReference>
<dbReference type="InterPro" id="IPR035906">
    <property type="entry name" value="MetI-like_sf"/>
</dbReference>
<dbReference type="CDD" id="cd06261">
    <property type="entry name" value="TM_PBP2"/>
    <property type="match status" value="1"/>
</dbReference>
<dbReference type="GO" id="GO:0005886">
    <property type="term" value="C:plasma membrane"/>
    <property type="evidence" value="ECO:0007669"/>
    <property type="project" value="UniProtKB-SubCell"/>
</dbReference>
<keyword evidence="5 6" id="KW-0472">Membrane</keyword>
<protein>
    <submittedName>
        <fullName evidence="8">Osmoprotectant transport system permease protein</fullName>
    </submittedName>
</protein>
<evidence type="ECO:0000313" key="9">
    <source>
        <dbReference type="Proteomes" id="UP000199107"/>
    </source>
</evidence>
<feature type="transmembrane region" description="Helical" evidence="6">
    <location>
        <begin position="118"/>
        <end position="136"/>
    </location>
</feature>
<feature type="transmembrane region" description="Helical" evidence="6">
    <location>
        <begin position="20"/>
        <end position="39"/>
    </location>
</feature>
<keyword evidence="4 6" id="KW-1133">Transmembrane helix</keyword>
<dbReference type="PANTHER" id="PTHR30177:SF30">
    <property type="entry name" value="GLYCINE BETAINE UPTAKE SYSTEM PERMEASE PROTEIN YEHY"/>
    <property type="match status" value="1"/>
</dbReference>
<organism evidence="8 9">
    <name type="scientific">Franzmannia pantelleriensis</name>
    <dbReference type="NCBI Taxonomy" id="48727"/>
    <lineage>
        <taxon>Bacteria</taxon>
        <taxon>Pseudomonadati</taxon>
        <taxon>Pseudomonadota</taxon>
        <taxon>Gammaproteobacteria</taxon>
        <taxon>Oceanospirillales</taxon>
        <taxon>Halomonadaceae</taxon>
        <taxon>Franzmannia</taxon>
    </lineage>
</organism>
<name>A0A1G9MJS4_9GAMM</name>
<feature type="transmembrane region" description="Helical" evidence="6">
    <location>
        <begin position="365"/>
        <end position="387"/>
    </location>
</feature>
<evidence type="ECO:0000259" key="7">
    <source>
        <dbReference type="PROSITE" id="PS50928"/>
    </source>
</evidence>
<sequence>MSNVTSDTCALPPAAPNPVLLVLTALAAGAIVGLPLVSVQPNRIMPGEGLTLWALGGPMALTGALMVLAGLTWLAWRPTRRALSAALTLVGLCLALLPWALVVVAAAQIEPGMSSARIGLGAGLWALLFLLLLMLLELINRLALSPLLRWGLLLGLGLSLLLALTGGGLDGLALMREYHGRRAAFHAALRYHLLLVSAVVGISLLLAAGLALAMRRWSGLRRGTFSVLSVLQTIPSLALFGLLLAPLAYLAVRFTWLGDLGVRGIGWAPALIALVAYSLLPMTRNAFVALDEVAADVTDAARGMGMSPAQVFWQVRLPLALPVMLEGIRITAVQAIGLAAVAALIGAGGLGTFIFQGLGQAAMDLVLLGALPIILIALLVDGLFSALAEQLRRAQGRGETAHA</sequence>
<feature type="transmembrane region" description="Helical" evidence="6">
    <location>
        <begin position="51"/>
        <end position="76"/>
    </location>
</feature>
<feature type="transmembrane region" description="Helical" evidence="6">
    <location>
        <begin position="193"/>
        <end position="214"/>
    </location>
</feature>
<dbReference type="PANTHER" id="PTHR30177">
    <property type="entry name" value="GLYCINE BETAINE/L-PROLINE TRANSPORT SYSTEM PERMEASE PROTEIN PROW"/>
    <property type="match status" value="1"/>
</dbReference>
<dbReference type="GO" id="GO:0031460">
    <property type="term" value="P:glycine betaine transport"/>
    <property type="evidence" value="ECO:0007669"/>
    <property type="project" value="TreeGrafter"/>
</dbReference>
<dbReference type="Pfam" id="PF00528">
    <property type="entry name" value="BPD_transp_1"/>
    <property type="match status" value="1"/>
</dbReference>
<comment type="similarity">
    <text evidence="6">Belongs to the binding-protein-dependent transport system permease family.</text>
</comment>
<dbReference type="Proteomes" id="UP000199107">
    <property type="component" value="Unassembled WGS sequence"/>
</dbReference>
<dbReference type="STRING" id="48727.SAMN05192555_106251"/>
<accession>A0A1G9MJS4</accession>
<dbReference type="Gene3D" id="1.10.3720.10">
    <property type="entry name" value="MetI-like"/>
    <property type="match status" value="1"/>
</dbReference>
<dbReference type="InterPro" id="IPR000515">
    <property type="entry name" value="MetI-like"/>
</dbReference>
<feature type="transmembrane region" description="Helical" evidence="6">
    <location>
        <begin position="82"/>
        <end position="106"/>
    </location>
</feature>
<feature type="transmembrane region" description="Helical" evidence="6">
    <location>
        <begin position="234"/>
        <end position="252"/>
    </location>
</feature>
<keyword evidence="3 6" id="KW-0812">Transmembrane</keyword>
<reference evidence="9" key="1">
    <citation type="submission" date="2016-10" db="EMBL/GenBank/DDBJ databases">
        <authorList>
            <person name="Varghese N."/>
            <person name="Submissions S."/>
        </authorList>
    </citation>
    <scope>NUCLEOTIDE SEQUENCE [LARGE SCALE GENOMIC DNA]</scope>
    <source>
        <strain evidence="9">AAP</strain>
    </source>
</reference>
<gene>
    <name evidence="8" type="ORF">SAMN05192555_106251</name>
</gene>
<feature type="domain" description="ABC transmembrane type-1" evidence="7">
    <location>
        <begin position="189"/>
        <end position="384"/>
    </location>
</feature>
<comment type="subcellular location">
    <subcellularLocation>
        <location evidence="1 6">Cell membrane</location>
        <topology evidence="1 6">Multi-pass membrane protein</topology>
    </subcellularLocation>
</comment>
<dbReference type="GO" id="GO:0055085">
    <property type="term" value="P:transmembrane transport"/>
    <property type="evidence" value="ECO:0007669"/>
    <property type="project" value="InterPro"/>
</dbReference>
<evidence type="ECO:0000256" key="6">
    <source>
        <dbReference type="RuleBase" id="RU363032"/>
    </source>
</evidence>
<dbReference type="EMBL" id="FNGH01000006">
    <property type="protein sequence ID" value="SDL74459.1"/>
    <property type="molecule type" value="Genomic_DNA"/>
</dbReference>
<dbReference type="SUPFAM" id="SSF161098">
    <property type="entry name" value="MetI-like"/>
    <property type="match status" value="1"/>
</dbReference>
<keyword evidence="9" id="KW-1185">Reference proteome</keyword>
<dbReference type="AlphaFoldDB" id="A0A1G9MJS4"/>
<feature type="transmembrane region" description="Helical" evidence="6">
    <location>
        <begin position="335"/>
        <end position="359"/>
    </location>
</feature>
<evidence type="ECO:0000256" key="3">
    <source>
        <dbReference type="ARBA" id="ARBA00022692"/>
    </source>
</evidence>
<evidence type="ECO:0000256" key="4">
    <source>
        <dbReference type="ARBA" id="ARBA00022989"/>
    </source>
</evidence>
<evidence type="ECO:0000256" key="1">
    <source>
        <dbReference type="ARBA" id="ARBA00004651"/>
    </source>
</evidence>
<dbReference type="InterPro" id="IPR051204">
    <property type="entry name" value="ABC_transp_perm/SBD"/>
</dbReference>
<keyword evidence="2 6" id="KW-0813">Transport</keyword>
<evidence type="ECO:0000256" key="5">
    <source>
        <dbReference type="ARBA" id="ARBA00023136"/>
    </source>
</evidence>